<keyword evidence="2" id="KW-1185">Reference proteome</keyword>
<dbReference type="EMBL" id="CM007904">
    <property type="protein sequence ID" value="OTF95870.1"/>
    <property type="molecule type" value="Genomic_DNA"/>
</dbReference>
<organism evidence="1 2">
    <name type="scientific">Helianthus annuus</name>
    <name type="common">Common sunflower</name>
    <dbReference type="NCBI Taxonomy" id="4232"/>
    <lineage>
        <taxon>Eukaryota</taxon>
        <taxon>Viridiplantae</taxon>
        <taxon>Streptophyta</taxon>
        <taxon>Embryophyta</taxon>
        <taxon>Tracheophyta</taxon>
        <taxon>Spermatophyta</taxon>
        <taxon>Magnoliopsida</taxon>
        <taxon>eudicotyledons</taxon>
        <taxon>Gunneridae</taxon>
        <taxon>Pentapetalae</taxon>
        <taxon>asterids</taxon>
        <taxon>campanulids</taxon>
        <taxon>Asterales</taxon>
        <taxon>Asteraceae</taxon>
        <taxon>Asteroideae</taxon>
        <taxon>Heliantheae alliance</taxon>
        <taxon>Heliantheae</taxon>
        <taxon>Helianthus</taxon>
    </lineage>
</organism>
<sequence>MCREVTLGTYGACTGEASRCGQWIMNAMFNISNTRTYDFTWVIYLCFRYTLKL</sequence>
<gene>
    <name evidence="1" type="ORF">HannXRQ_Chr15g0487831</name>
</gene>
<protein>
    <submittedName>
        <fullName evidence="1">Uncharacterized protein</fullName>
    </submittedName>
</protein>
<evidence type="ECO:0000313" key="2">
    <source>
        <dbReference type="Proteomes" id="UP000215914"/>
    </source>
</evidence>
<name>A0A251SEK4_HELAN</name>
<dbReference type="Proteomes" id="UP000215914">
    <property type="component" value="Chromosome 15"/>
</dbReference>
<dbReference type="InParanoid" id="A0A251SEK4"/>
<proteinExistence type="predicted"/>
<dbReference type="AlphaFoldDB" id="A0A251SEK4"/>
<reference evidence="2" key="1">
    <citation type="journal article" date="2017" name="Nature">
        <title>The sunflower genome provides insights into oil metabolism, flowering and Asterid evolution.</title>
        <authorList>
            <person name="Badouin H."/>
            <person name="Gouzy J."/>
            <person name="Grassa C.J."/>
            <person name="Murat F."/>
            <person name="Staton S.E."/>
            <person name="Cottret L."/>
            <person name="Lelandais-Briere C."/>
            <person name="Owens G.L."/>
            <person name="Carrere S."/>
            <person name="Mayjonade B."/>
            <person name="Legrand L."/>
            <person name="Gill N."/>
            <person name="Kane N.C."/>
            <person name="Bowers J.E."/>
            <person name="Hubner S."/>
            <person name="Bellec A."/>
            <person name="Berard A."/>
            <person name="Berges H."/>
            <person name="Blanchet N."/>
            <person name="Boniface M.C."/>
            <person name="Brunel D."/>
            <person name="Catrice O."/>
            <person name="Chaidir N."/>
            <person name="Claudel C."/>
            <person name="Donnadieu C."/>
            <person name="Faraut T."/>
            <person name="Fievet G."/>
            <person name="Helmstetter N."/>
            <person name="King M."/>
            <person name="Knapp S.J."/>
            <person name="Lai Z."/>
            <person name="Le Paslier M.C."/>
            <person name="Lippi Y."/>
            <person name="Lorenzon L."/>
            <person name="Mandel J.R."/>
            <person name="Marage G."/>
            <person name="Marchand G."/>
            <person name="Marquand E."/>
            <person name="Bret-Mestries E."/>
            <person name="Morien E."/>
            <person name="Nambeesan S."/>
            <person name="Nguyen T."/>
            <person name="Pegot-Espagnet P."/>
            <person name="Pouilly N."/>
            <person name="Raftis F."/>
            <person name="Sallet E."/>
            <person name="Schiex T."/>
            <person name="Thomas J."/>
            <person name="Vandecasteele C."/>
            <person name="Vares D."/>
            <person name="Vear F."/>
            <person name="Vautrin S."/>
            <person name="Crespi M."/>
            <person name="Mangin B."/>
            <person name="Burke J.M."/>
            <person name="Salse J."/>
            <person name="Munos S."/>
            <person name="Vincourt P."/>
            <person name="Rieseberg L.H."/>
            <person name="Langlade N.B."/>
        </authorList>
    </citation>
    <scope>NUCLEOTIDE SEQUENCE [LARGE SCALE GENOMIC DNA]</scope>
    <source>
        <strain evidence="2">cv. SF193</strain>
    </source>
</reference>
<evidence type="ECO:0000313" key="1">
    <source>
        <dbReference type="EMBL" id="OTF95870.1"/>
    </source>
</evidence>
<accession>A0A251SEK4</accession>